<protein>
    <submittedName>
        <fullName evidence="1">Uncharacterized protein</fullName>
    </submittedName>
</protein>
<gene>
    <name evidence="1" type="ORF">ACFQDP_03110</name>
</gene>
<sequence length="203" mass="21848">MTGCRQSRVKLNLLWMSLRRQPQAKESSPARTTSPRRIETLKIEGPIPMASASDCTRTPSSGGPVTRAIAAVRGKGYDATIDRMLANGDTARQNLSTLSIGGLYSLFQAHDAASFAFTHEANSPRAGADVLSSNLLDEIADHHHRGLEAIIAEIERRRPNDSLDRAIRFKLLGAWYAGCEDWSAVARLAAEASAASRCDASGG</sequence>
<dbReference type="EMBL" id="JBHSTT010000010">
    <property type="protein sequence ID" value="MFC6388351.1"/>
    <property type="molecule type" value="Genomic_DNA"/>
</dbReference>
<name>A0ABW1WIG2_9HYPH</name>
<evidence type="ECO:0000313" key="1">
    <source>
        <dbReference type="EMBL" id="MFC6388351.1"/>
    </source>
</evidence>
<dbReference type="RefSeq" id="WP_378738640.1">
    <property type="nucleotide sequence ID" value="NZ_JBHSTT010000010.1"/>
</dbReference>
<reference evidence="2" key="1">
    <citation type="journal article" date="2019" name="Int. J. Syst. Evol. Microbiol.">
        <title>The Global Catalogue of Microorganisms (GCM) 10K type strain sequencing project: providing services to taxonomists for standard genome sequencing and annotation.</title>
        <authorList>
            <consortium name="The Broad Institute Genomics Platform"/>
            <consortium name="The Broad Institute Genome Sequencing Center for Infectious Disease"/>
            <person name="Wu L."/>
            <person name="Ma J."/>
        </authorList>
    </citation>
    <scope>NUCLEOTIDE SEQUENCE [LARGE SCALE GENOMIC DNA]</scope>
    <source>
        <strain evidence="2">CCUG 36916</strain>
    </source>
</reference>
<keyword evidence="2" id="KW-1185">Reference proteome</keyword>
<proteinExistence type="predicted"/>
<comment type="caution">
    <text evidence="1">The sequence shown here is derived from an EMBL/GenBank/DDBJ whole genome shotgun (WGS) entry which is preliminary data.</text>
</comment>
<accession>A0ABW1WIG2</accession>
<evidence type="ECO:0000313" key="2">
    <source>
        <dbReference type="Proteomes" id="UP001596237"/>
    </source>
</evidence>
<organism evidence="1 2">
    <name type="scientific">Methylorubrum zatmanii</name>
    <dbReference type="NCBI Taxonomy" id="29429"/>
    <lineage>
        <taxon>Bacteria</taxon>
        <taxon>Pseudomonadati</taxon>
        <taxon>Pseudomonadota</taxon>
        <taxon>Alphaproteobacteria</taxon>
        <taxon>Hyphomicrobiales</taxon>
        <taxon>Methylobacteriaceae</taxon>
        <taxon>Methylorubrum</taxon>
    </lineage>
</organism>
<dbReference type="Proteomes" id="UP001596237">
    <property type="component" value="Unassembled WGS sequence"/>
</dbReference>